<dbReference type="AlphaFoldDB" id="A0A8W8L5X4"/>
<dbReference type="PANTHER" id="PTHR24365">
    <property type="entry name" value="TOLL-LIKE RECEPTOR"/>
    <property type="match status" value="1"/>
</dbReference>
<dbReference type="GO" id="GO:0005886">
    <property type="term" value="C:plasma membrane"/>
    <property type="evidence" value="ECO:0007669"/>
    <property type="project" value="TreeGrafter"/>
</dbReference>
<dbReference type="PRINTS" id="PR01537">
    <property type="entry name" value="INTRLKN1R1F"/>
</dbReference>
<evidence type="ECO:0000256" key="6">
    <source>
        <dbReference type="SAM" id="MobiDB-lite"/>
    </source>
</evidence>
<evidence type="ECO:0000313" key="10">
    <source>
        <dbReference type="Proteomes" id="UP000005408"/>
    </source>
</evidence>
<accession>A0A8W8L5X4</accession>
<keyword evidence="4 7" id="KW-1133">Transmembrane helix</keyword>
<feature type="domain" description="TIR" evidence="8">
    <location>
        <begin position="474"/>
        <end position="613"/>
    </location>
</feature>
<dbReference type="InterPro" id="IPR000157">
    <property type="entry name" value="TIR_dom"/>
</dbReference>
<dbReference type="InterPro" id="IPR032675">
    <property type="entry name" value="LRR_dom_sf"/>
</dbReference>
<reference evidence="9" key="1">
    <citation type="submission" date="2022-08" db="UniProtKB">
        <authorList>
            <consortium name="EnsemblMetazoa"/>
        </authorList>
    </citation>
    <scope>IDENTIFICATION</scope>
    <source>
        <strain evidence="9">05x7-T-G4-1.051#20</strain>
    </source>
</reference>
<dbReference type="SUPFAM" id="SSF52200">
    <property type="entry name" value="Toll/Interleukin receptor TIR domain"/>
    <property type="match status" value="1"/>
</dbReference>
<protein>
    <recommendedName>
        <fullName evidence="8">TIR domain-containing protein</fullName>
    </recommendedName>
</protein>
<keyword evidence="3" id="KW-0732">Signal</keyword>
<dbReference type="GO" id="GO:0007165">
    <property type="term" value="P:signal transduction"/>
    <property type="evidence" value="ECO:0007669"/>
    <property type="project" value="InterPro"/>
</dbReference>
<dbReference type="Gene3D" id="3.80.10.10">
    <property type="entry name" value="Ribonuclease Inhibitor"/>
    <property type="match status" value="1"/>
</dbReference>
<evidence type="ECO:0000256" key="4">
    <source>
        <dbReference type="ARBA" id="ARBA00022989"/>
    </source>
</evidence>
<dbReference type="EnsemblMetazoa" id="G26605.6">
    <property type="protein sequence ID" value="G26605.6:cds"/>
    <property type="gene ID" value="G26605"/>
</dbReference>
<dbReference type="PROSITE" id="PS50104">
    <property type="entry name" value="TIR"/>
    <property type="match status" value="1"/>
</dbReference>
<dbReference type="EnsemblMetazoa" id="G26605.4">
    <property type="protein sequence ID" value="G26605.4:cds"/>
    <property type="gene ID" value="G26605"/>
</dbReference>
<evidence type="ECO:0000313" key="9">
    <source>
        <dbReference type="EnsemblMetazoa" id="G26605.6:cds"/>
    </source>
</evidence>
<name>A0A8W8L5X4_MAGGI</name>
<dbReference type="PANTHER" id="PTHR24365:SF541">
    <property type="entry name" value="PROTEIN TOLL-RELATED"/>
    <property type="match status" value="1"/>
</dbReference>
<sequence length="671" mass="77332">MTTALPPGNGVATENLEENSTVTFTSNSSLPQGWDEFCVENNRSSPGKFYFTCTIDQYYSGMWNYSQIASYISLGNVKYGFDIECLEGANISLRWPGKANNLIELKVRNCLLTEFYGDYESKTLATFPDQLEYLVLINNVVLVDIFDLVYFAGSIVNITQDALCGNDESLVEMKISNMTYNFGVSTEIFFEKLLNKTTGVHDIENDPVVNDAQNLYKDIFEVSHICNYKHLRTYDNSVNSHPSTFYVDVKTERSLYPVLETLNLSYTSFGKQYSVDDLLNDWAVFYPTLKLMDISHCNVQVLDVSNKYNDADSSVKHVLHVNLTGNNITEIQVPVLESLVNIQRIFLNFSDNPLNCSCTEDMKELIRFVLGESKWSEEKYARYDFIREMQCYHPVQLRGTMLKDLRESQLLCTNDVTTTETIVVEGVVVLSILSVFLLVTIIILVKFRREIRILTYTRFHILLPFQSEEAFEEKTYDAFVSYSNEDQEWVTSIFENNEIEALRNFKFCLHQRDFMPGKTITENIVDCIEGSRHTIVIVSKHFLDSSYCLYEFEEALRQSISERKRHLLVIILEEISKEEMPKVLQTSLKTFTYIKKDDSIFLDRLIFSLSYKGHGKEKKKSSEISGHENNAFEGRMAEQDGTNNYNKNVYQVDVLSGNLDSEKTKHYNIFP</sequence>
<evidence type="ECO:0000256" key="5">
    <source>
        <dbReference type="ARBA" id="ARBA00023136"/>
    </source>
</evidence>
<evidence type="ECO:0000256" key="3">
    <source>
        <dbReference type="ARBA" id="ARBA00022729"/>
    </source>
</evidence>
<dbReference type="SUPFAM" id="SSF52058">
    <property type="entry name" value="L domain-like"/>
    <property type="match status" value="1"/>
</dbReference>
<evidence type="ECO:0000256" key="7">
    <source>
        <dbReference type="SAM" id="Phobius"/>
    </source>
</evidence>
<dbReference type="Gene3D" id="3.40.50.10140">
    <property type="entry name" value="Toll/interleukin-1 receptor homology (TIR) domain"/>
    <property type="match status" value="1"/>
</dbReference>
<feature type="transmembrane region" description="Helical" evidence="7">
    <location>
        <begin position="422"/>
        <end position="445"/>
    </location>
</feature>
<keyword evidence="10" id="KW-1185">Reference proteome</keyword>
<keyword evidence="5 7" id="KW-0472">Membrane</keyword>
<dbReference type="Proteomes" id="UP000005408">
    <property type="component" value="Unassembled WGS sequence"/>
</dbReference>
<evidence type="ECO:0000259" key="8">
    <source>
        <dbReference type="PROSITE" id="PS50104"/>
    </source>
</evidence>
<dbReference type="EnsemblMetazoa" id="G26605.1">
    <property type="protein sequence ID" value="G26605.1:cds"/>
    <property type="gene ID" value="G26605"/>
</dbReference>
<dbReference type="Pfam" id="PF01582">
    <property type="entry name" value="TIR"/>
    <property type="match status" value="1"/>
</dbReference>
<dbReference type="GO" id="GO:0038023">
    <property type="term" value="F:signaling receptor activity"/>
    <property type="evidence" value="ECO:0007669"/>
    <property type="project" value="TreeGrafter"/>
</dbReference>
<feature type="region of interest" description="Disordered" evidence="6">
    <location>
        <begin position="618"/>
        <end position="639"/>
    </location>
</feature>
<dbReference type="InterPro" id="IPR035897">
    <property type="entry name" value="Toll_tir_struct_dom_sf"/>
</dbReference>
<dbReference type="EnsemblMetazoa" id="G26605.3">
    <property type="protein sequence ID" value="G26605.3:cds"/>
    <property type="gene ID" value="G26605"/>
</dbReference>
<dbReference type="EnsemblMetazoa" id="G26605.5">
    <property type="protein sequence ID" value="G26605.5:cds"/>
    <property type="gene ID" value="G26605"/>
</dbReference>
<keyword evidence="2 7" id="KW-0812">Transmembrane</keyword>
<organism evidence="9 10">
    <name type="scientific">Magallana gigas</name>
    <name type="common">Pacific oyster</name>
    <name type="synonym">Crassostrea gigas</name>
    <dbReference type="NCBI Taxonomy" id="29159"/>
    <lineage>
        <taxon>Eukaryota</taxon>
        <taxon>Metazoa</taxon>
        <taxon>Spiralia</taxon>
        <taxon>Lophotrochozoa</taxon>
        <taxon>Mollusca</taxon>
        <taxon>Bivalvia</taxon>
        <taxon>Autobranchia</taxon>
        <taxon>Pteriomorphia</taxon>
        <taxon>Ostreida</taxon>
        <taxon>Ostreoidea</taxon>
        <taxon>Ostreidae</taxon>
        <taxon>Magallana</taxon>
    </lineage>
</organism>
<proteinExistence type="predicted"/>
<evidence type="ECO:0000256" key="2">
    <source>
        <dbReference type="ARBA" id="ARBA00022692"/>
    </source>
</evidence>
<comment type="subcellular location">
    <subcellularLocation>
        <location evidence="1">Membrane</location>
        <topology evidence="1">Single-pass membrane protein</topology>
    </subcellularLocation>
</comment>
<dbReference type="SMART" id="SM00255">
    <property type="entry name" value="TIR"/>
    <property type="match status" value="1"/>
</dbReference>
<evidence type="ECO:0000256" key="1">
    <source>
        <dbReference type="ARBA" id="ARBA00004167"/>
    </source>
</evidence>